<keyword evidence="4" id="KW-0964">Secreted</keyword>
<keyword evidence="6" id="KW-0221">Differentiation</keyword>
<dbReference type="PANTHER" id="PTHR15106:SF2">
    <property type="entry name" value="RETINOIC ACID RECEPTOR RESPONDER PROTEIN 2"/>
    <property type="match status" value="1"/>
</dbReference>
<dbReference type="PANTHER" id="PTHR15106">
    <property type="entry name" value="RETINOIC ACID RECEPTOR RESPONDER PROTEIN 2"/>
    <property type="match status" value="1"/>
</dbReference>
<organism evidence="11 12">
    <name type="scientific">Alosa alosa</name>
    <name type="common">allis shad</name>
    <dbReference type="NCBI Taxonomy" id="278164"/>
    <lineage>
        <taxon>Eukaryota</taxon>
        <taxon>Metazoa</taxon>
        <taxon>Chordata</taxon>
        <taxon>Craniata</taxon>
        <taxon>Vertebrata</taxon>
        <taxon>Euteleostomi</taxon>
        <taxon>Actinopterygii</taxon>
        <taxon>Neopterygii</taxon>
        <taxon>Teleostei</taxon>
        <taxon>Clupei</taxon>
        <taxon>Clupeiformes</taxon>
        <taxon>Clupeoidei</taxon>
        <taxon>Clupeidae</taxon>
        <taxon>Alosa</taxon>
    </lineage>
</organism>
<keyword evidence="12" id="KW-1185">Reference proteome</keyword>
<evidence type="ECO:0000256" key="10">
    <source>
        <dbReference type="SAM" id="SignalP"/>
    </source>
</evidence>
<feature type="chain" id="PRO_5043563132" description="Retinoic acid receptor responder protein 2" evidence="10">
    <location>
        <begin position="34"/>
        <end position="180"/>
    </location>
</feature>
<dbReference type="GO" id="GO:0006935">
    <property type="term" value="P:chemotaxis"/>
    <property type="evidence" value="ECO:0007669"/>
    <property type="project" value="UniProtKB-KW"/>
</dbReference>
<dbReference type="Proteomes" id="UP000823561">
    <property type="component" value="Chromosome 16"/>
</dbReference>
<evidence type="ECO:0000313" key="11">
    <source>
        <dbReference type="EMBL" id="KAG5268468.1"/>
    </source>
</evidence>
<evidence type="ECO:0000313" key="12">
    <source>
        <dbReference type="Proteomes" id="UP000823561"/>
    </source>
</evidence>
<protein>
    <recommendedName>
        <fullName evidence="2">Retinoic acid receptor responder protein 2</fullName>
    </recommendedName>
    <alternativeName>
        <fullName evidence="9">Chemerin</fullName>
    </alternativeName>
</protein>
<evidence type="ECO:0000256" key="4">
    <source>
        <dbReference type="ARBA" id="ARBA00022525"/>
    </source>
</evidence>
<dbReference type="GO" id="GO:0005102">
    <property type="term" value="F:signaling receptor binding"/>
    <property type="evidence" value="ECO:0007669"/>
    <property type="project" value="InterPro"/>
</dbReference>
<dbReference type="EMBL" id="JADWDJ010000016">
    <property type="protein sequence ID" value="KAG5268468.1"/>
    <property type="molecule type" value="Genomic_DNA"/>
</dbReference>
<reference evidence="11" key="1">
    <citation type="submission" date="2020-10" db="EMBL/GenBank/DDBJ databases">
        <title>Chromosome-scale genome assembly of the Allis shad, Alosa alosa.</title>
        <authorList>
            <person name="Margot Z."/>
            <person name="Christophe K."/>
            <person name="Cabau C."/>
            <person name="Louis A."/>
            <person name="Berthelot C."/>
            <person name="Parey E."/>
            <person name="Roest Crollius H."/>
            <person name="Montfort J."/>
            <person name="Robinson-Rechavi M."/>
            <person name="Bucao C."/>
            <person name="Bouchez O."/>
            <person name="Gislard M."/>
            <person name="Lluch J."/>
            <person name="Milhes M."/>
            <person name="Lampietro C."/>
            <person name="Lopez Roques C."/>
            <person name="Donnadieu C."/>
            <person name="Braasch I."/>
            <person name="Desvignes T."/>
            <person name="Postlethwait J."/>
            <person name="Bobe J."/>
            <person name="Guiguen Y."/>
        </authorList>
    </citation>
    <scope>NUCLEOTIDE SEQUENCE</scope>
    <source>
        <strain evidence="11">M-15738</strain>
        <tissue evidence="11">Blood</tissue>
    </source>
</reference>
<keyword evidence="5 10" id="KW-0732">Signal</keyword>
<evidence type="ECO:0000256" key="8">
    <source>
        <dbReference type="ARBA" id="ARBA00023198"/>
    </source>
</evidence>
<dbReference type="GO" id="GO:0050994">
    <property type="term" value="P:regulation of lipid catabolic process"/>
    <property type="evidence" value="ECO:0007669"/>
    <property type="project" value="InterPro"/>
</dbReference>
<evidence type="ECO:0000256" key="2">
    <source>
        <dbReference type="ARBA" id="ARBA00018808"/>
    </source>
</evidence>
<evidence type="ECO:0000256" key="5">
    <source>
        <dbReference type="ARBA" id="ARBA00022729"/>
    </source>
</evidence>
<dbReference type="AlphaFoldDB" id="A0AAV6G084"/>
<dbReference type="Gene3D" id="3.10.450.10">
    <property type="match status" value="1"/>
</dbReference>
<accession>A0AAV6G084</accession>
<proteinExistence type="predicted"/>
<comment type="caution">
    <text evidence="11">The sequence shown here is derived from an EMBL/GenBank/DDBJ whole genome shotgun (WGS) entry which is preliminary data.</text>
</comment>
<sequence>MRSGRLSGNSSPESGGNMAYILTVLLLAAGVLGCTEAQQAYSKLPDLYRNGVDLALQQLNSHSAIKNHFLFFKSLDKSDIDIRFGVRFFYHNFYLKVTSCAKGTANADPTKCPFRNNRPLIDCVACYNTYFGKIEPEPKPYIHCVHKPFFNQEVQTKRRIHCDGMNHMSGGGTLLAQKSP</sequence>
<name>A0AAV6G084_9TELE</name>
<keyword evidence="7" id="KW-1015">Disulfide bond</keyword>
<dbReference type="SUPFAM" id="SSF54403">
    <property type="entry name" value="Cystatin/monellin"/>
    <property type="match status" value="1"/>
</dbReference>
<evidence type="ECO:0000256" key="9">
    <source>
        <dbReference type="ARBA" id="ARBA00032785"/>
    </source>
</evidence>
<feature type="signal peptide" evidence="10">
    <location>
        <begin position="1"/>
        <end position="33"/>
    </location>
</feature>
<dbReference type="GO" id="GO:0030154">
    <property type="term" value="P:cell differentiation"/>
    <property type="evidence" value="ECO:0007669"/>
    <property type="project" value="UniProtKB-KW"/>
</dbReference>
<comment type="subcellular location">
    <subcellularLocation>
        <location evidence="1">Secreted</location>
    </subcellularLocation>
</comment>
<evidence type="ECO:0000256" key="3">
    <source>
        <dbReference type="ARBA" id="ARBA00022500"/>
    </source>
</evidence>
<keyword evidence="8" id="KW-0395">Inflammatory response</keyword>
<dbReference type="InterPro" id="IPR046350">
    <property type="entry name" value="Cystatin_sf"/>
</dbReference>
<evidence type="ECO:0000256" key="7">
    <source>
        <dbReference type="ARBA" id="ARBA00023157"/>
    </source>
</evidence>
<evidence type="ECO:0000256" key="6">
    <source>
        <dbReference type="ARBA" id="ARBA00022782"/>
    </source>
</evidence>
<dbReference type="GO" id="GO:0006954">
    <property type="term" value="P:inflammatory response"/>
    <property type="evidence" value="ECO:0007669"/>
    <property type="project" value="UniProtKB-KW"/>
</dbReference>
<dbReference type="InterPro" id="IPR029562">
    <property type="entry name" value="Chemerin"/>
</dbReference>
<gene>
    <name evidence="11" type="ORF">AALO_G00212920</name>
</gene>
<dbReference type="GO" id="GO:0005576">
    <property type="term" value="C:extracellular region"/>
    <property type="evidence" value="ECO:0007669"/>
    <property type="project" value="UniProtKB-SubCell"/>
</dbReference>
<keyword evidence="3" id="KW-0145">Chemotaxis</keyword>
<evidence type="ECO:0000256" key="1">
    <source>
        <dbReference type="ARBA" id="ARBA00004613"/>
    </source>
</evidence>
<dbReference type="PROSITE" id="PS51257">
    <property type="entry name" value="PROKAR_LIPOPROTEIN"/>
    <property type="match status" value="1"/>
</dbReference>